<dbReference type="OrthoDB" id="1414720at2759"/>
<proteinExistence type="predicted"/>
<gene>
    <name evidence="2" type="ORF">CCACVL1_28844</name>
</gene>
<dbReference type="Pfam" id="PF02721">
    <property type="entry name" value="DUF223"/>
    <property type="match status" value="1"/>
</dbReference>
<dbReference type="Gene3D" id="2.40.50.140">
    <property type="entry name" value="Nucleic acid-binding proteins"/>
    <property type="match status" value="1"/>
</dbReference>
<dbReference type="SUPFAM" id="SSF50249">
    <property type="entry name" value="Nucleic acid-binding proteins"/>
    <property type="match status" value="1"/>
</dbReference>
<sequence length="258" mass="28979">MASIVSAGAHELTIFVHEESEEQFARVNGRSSWPISIWNNSFPHAVQSEGSNEPVFTHLSSLKPGMRAFIIVRVCRLCETILPNGTVAVTTNLIIADEMGGFMQASLPQDLFHLFENILAEGNIYKVVRFQVVPWESNYNRLPSDHAIFFNSSIEVELLDQPADNFPWYYFDIADIDEISTKKEKDPLLTGRDSRSFTVWQAAVSKGGTEKPSSIKGVGDKIPTRRAHSLLITRYNNFNIAQRKIPAAARGKKTTRRP</sequence>
<feature type="domain" description="Replication protein A 70 kDa DNA-binding subunit B/D first OB fold" evidence="1">
    <location>
        <begin position="56"/>
        <end position="156"/>
    </location>
</feature>
<evidence type="ECO:0000313" key="3">
    <source>
        <dbReference type="Proteomes" id="UP000188268"/>
    </source>
</evidence>
<name>A0A1R3G560_COCAP</name>
<dbReference type="EMBL" id="AWWV01015290">
    <property type="protein sequence ID" value="OMO53160.1"/>
    <property type="molecule type" value="Genomic_DNA"/>
</dbReference>
<dbReference type="InterPro" id="IPR003871">
    <property type="entry name" value="RFA1B/D_OB_1st"/>
</dbReference>
<protein>
    <submittedName>
        <fullName evidence="2">Nucleic acid-binding protein</fullName>
    </submittedName>
</protein>
<reference evidence="2 3" key="1">
    <citation type="submission" date="2013-09" db="EMBL/GenBank/DDBJ databases">
        <title>Corchorus capsularis genome sequencing.</title>
        <authorList>
            <person name="Alam M."/>
            <person name="Haque M.S."/>
            <person name="Islam M.S."/>
            <person name="Emdad E.M."/>
            <person name="Islam M.M."/>
            <person name="Ahmed B."/>
            <person name="Halim A."/>
            <person name="Hossen Q.M.M."/>
            <person name="Hossain M.Z."/>
            <person name="Ahmed R."/>
            <person name="Khan M.M."/>
            <person name="Islam R."/>
            <person name="Rashid M.M."/>
            <person name="Khan S.A."/>
            <person name="Rahman M.S."/>
            <person name="Alam M."/>
        </authorList>
    </citation>
    <scope>NUCLEOTIDE SEQUENCE [LARGE SCALE GENOMIC DNA]</scope>
    <source>
        <strain evidence="3">cv. CVL-1</strain>
        <tissue evidence="2">Whole seedling</tissue>
    </source>
</reference>
<evidence type="ECO:0000259" key="1">
    <source>
        <dbReference type="Pfam" id="PF02721"/>
    </source>
</evidence>
<organism evidence="2 3">
    <name type="scientific">Corchorus capsularis</name>
    <name type="common">Jute</name>
    <dbReference type="NCBI Taxonomy" id="210143"/>
    <lineage>
        <taxon>Eukaryota</taxon>
        <taxon>Viridiplantae</taxon>
        <taxon>Streptophyta</taxon>
        <taxon>Embryophyta</taxon>
        <taxon>Tracheophyta</taxon>
        <taxon>Spermatophyta</taxon>
        <taxon>Magnoliopsida</taxon>
        <taxon>eudicotyledons</taxon>
        <taxon>Gunneridae</taxon>
        <taxon>Pentapetalae</taxon>
        <taxon>rosids</taxon>
        <taxon>malvids</taxon>
        <taxon>Malvales</taxon>
        <taxon>Malvaceae</taxon>
        <taxon>Grewioideae</taxon>
        <taxon>Apeibeae</taxon>
        <taxon>Corchorus</taxon>
    </lineage>
</organism>
<dbReference type="AlphaFoldDB" id="A0A1R3G560"/>
<evidence type="ECO:0000313" key="2">
    <source>
        <dbReference type="EMBL" id="OMO53160.1"/>
    </source>
</evidence>
<dbReference type="InterPro" id="IPR012340">
    <property type="entry name" value="NA-bd_OB-fold"/>
</dbReference>
<accession>A0A1R3G560</accession>
<dbReference type="Proteomes" id="UP000188268">
    <property type="component" value="Unassembled WGS sequence"/>
</dbReference>
<keyword evidence="3" id="KW-1185">Reference proteome</keyword>
<dbReference type="Gramene" id="OMO53160">
    <property type="protein sequence ID" value="OMO53160"/>
    <property type="gene ID" value="CCACVL1_28844"/>
</dbReference>
<comment type="caution">
    <text evidence="2">The sequence shown here is derived from an EMBL/GenBank/DDBJ whole genome shotgun (WGS) entry which is preliminary data.</text>
</comment>